<dbReference type="EMBL" id="JACASF010000001">
    <property type="protein sequence ID" value="KAF6501091.1"/>
    <property type="molecule type" value="Genomic_DNA"/>
</dbReference>
<comment type="caution">
    <text evidence="1">The sequence shown here is derived from an EMBL/GenBank/DDBJ whole genome shotgun (WGS) entry which is preliminary data.</text>
</comment>
<dbReference type="InParanoid" id="A0A7J8JX51"/>
<protein>
    <submittedName>
        <fullName evidence="1">Uncharacterized protein</fullName>
    </submittedName>
</protein>
<evidence type="ECO:0000313" key="1">
    <source>
        <dbReference type="EMBL" id="KAF6501091.1"/>
    </source>
</evidence>
<keyword evidence="2" id="KW-1185">Reference proteome</keyword>
<proteinExistence type="predicted"/>
<reference evidence="1 2" key="1">
    <citation type="journal article" date="2020" name="Nature">
        <title>Six reference-quality genomes reveal evolution of bat adaptations.</title>
        <authorList>
            <person name="Jebb D."/>
            <person name="Huang Z."/>
            <person name="Pippel M."/>
            <person name="Hughes G.M."/>
            <person name="Lavrichenko K."/>
            <person name="Devanna P."/>
            <person name="Winkler S."/>
            <person name="Jermiin L.S."/>
            <person name="Skirmuntt E.C."/>
            <person name="Katzourakis A."/>
            <person name="Burkitt-Gray L."/>
            <person name="Ray D.A."/>
            <person name="Sullivan K.A.M."/>
            <person name="Roscito J.G."/>
            <person name="Kirilenko B.M."/>
            <person name="Davalos L.M."/>
            <person name="Corthals A.P."/>
            <person name="Power M.L."/>
            <person name="Jones G."/>
            <person name="Ransome R.D."/>
            <person name="Dechmann D.K.N."/>
            <person name="Locatelli A.G."/>
            <person name="Puechmaille S.J."/>
            <person name="Fedrigo O."/>
            <person name="Jarvis E.D."/>
            <person name="Hiller M."/>
            <person name="Vernes S.C."/>
            <person name="Myers E.W."/>
            <person name="Teeling E.C."/>
        </authorList>
    </citation>
    <scope>NUCLEOTIDE SEQUENCE [LARGE SCALE GENOMIC DNA]</scope>
    <source>
        <strain evidence="1">MMolMol1</strain>
        <tissue evidence="1">Muscle</tissue>
    </source>
</reference>
<evidence type="ECO:0000313" key="2">
    <source>
        <dbReference type="Proteomes" id="UP000550707"/>
    </source>
</evidence>
<organism evidence="1 2">
    <name type="scientific">Molossus molossus</name>
    <name type="common">Pallas' mastiff bat</name>
    <name type="synonym">Vespertilio molossus</name>
    <dbReference type="NCBI Taxonomy" id="27622"/>
    <lineage>
        <taxon>Eukaryota</taxon>
        <taxon>Metazoa</taxon>
        <taxon>Chordata</taxon>
        <taxon>Craniata</taxon>
        <taxon>Vertebrata</taxon>
        <taxon>Euteleostomi</taxon>
        <taxon>Mammalia</taxon>
        <taxon>Eutheria</taxon>
        <taxon>Laurasiatheria</taxon>
        <taxon>Chiroptera</taxon>
        <taxon>Yangochiroptera</taxon>
        <taxon>Molossidae</taxon>
        <taxon>Molossus</taxon>
    </lineage>
</organism>
<dbReference type="AlphaFoldDB" id="A0A7J8JX51"/>
<gene>
    <name evidence="1" type="ORF">HJG59_008072</name>
</gene>
<sequence>MGTRLGFLHFSKASKTSGPAGAGGGRTYLLPELSSLHCRPLFLFLSRTAAVNPVSSFWDPRLSQNDWSAPGEPSLRPLFNLSVWNRTGDFPGLGLTGPRLCLEASQHPPFFERCWPPTDFFPFLLSHLEPASE</sequence>
<accession>A0A7J8JX51</accession>
<dbReference type="Proteomes" id="UP000550707">
    <property type="component" value="Unassembled WGS sequence"/>
</dbReference>
<name>A0A7J8JX51_MOLMO</name>